<evidence type="ECO:0000256" key="9">
    <source>
        <dbReference type="ARBA" id="ARBA00022848"/>
    </source>
</evidence>
<reference evidence="14" key="1">
    <citation type="submission" date="2018-07" db="EMBL/GenBank/DDBJ databases">
        <authorList>
            <person name="Quirk P.G."/>
            <person name="Krulwich T.A."/>
        </authorList>
    </citation>
    <scope>NUCLEOTIDE SEQUENCE</scope>
</reference>
<dbReference type="SUPFAM" id="SSF48264">
    <property type="entry name" value="Cytochrome P450"/>
    <property type="match status" value="1"/>
</dbReference>
<dbReference type="GO" id="GO:0004497">
    <property type="term" value="F:monooxygenase activity"/>
    <property type="evidence" value="ECO:0007669"/>
    <property type="project" value="UniProtKB-KW"/>
</dbReference>
<evidence type="ECO:0000256" key="2">
    <source>
        <dbReference type="ARBA" id="ARBA00003690"/>
    </source>
</evidence>
<evidence type="ECO:0000256" key="5">
    <source>
        <dbReference type="ARBA" id="ARBA00010617"/>
    </source>
</evidence>
<keyword evidence="11" id="KW-0408">Iron</keyword>
<dbReference type="GO" id="GO:0005506">
    <property type="term" value="F:iron ion binding"/>
    <property type="evidence" value="ECO:0007669"/>
    <property type="project" value="InterPro"/>
</dbReference>
<dbReference type="InterPro" id="IPR001128">
    <property type="entry name" value="Cyt_P450"/>
</dbReference>
<keyword evidence="10" id="KW-0560">Oxidoreductase</keyword>
<dbReference type="InterPro" id="IPR050196">
    <property type="entry name" value="Cytochrome_P450_Monoox"/>
</dbReference>
<keyword evidence="6" id="KW-0349">Heme</keyword>
<evidence type="ECO:0000256" key="1">
    <source>
        <dbReference type="ARBA" id="ARBA00001971"/>
    </source>
</evidence>
<evidence type="ECO:0000256" key="8">
    <source>
        <dbReference type="ARBA" id="ARBA00022824"/>
    </source>
</evidence>
<sequence>MILLIFFGTVLLVYLIQSFVLWKKSIKWADNIPGRKESIFYLMTLKAGLLAPEDRAEYVKKIVREYPRLLCYVFVNEIHVFANHPDLVKKVLTSPDCLKKSEDYRYVKWNHGVGVLLPQAWRVTRKHLQPAVGGKALQSFLPIFVECSQDFVKIVGQNLESKKEFDLLKISVQCTLDSICGE</sequence>
<evidence type="ECO:0000256" key="7">
    <source>
        <dbReference type="ARBA" id="ARBA00022723"/>
    </source>
</evidence>
<comment type="subcellular location">
    <subcellularLocation>
        <location evidence="4">Endoplasmic reticulum membrane</location>
        <topology evidence="4">Peripheral membrane protein</topology>
    </subcellularLocation>
    <subcellularLocation>
        <location evidence="3">Microsome membrane</location>
        <topology evidence="3">Peripheral membrane protein</topology>
    </subcellularLocation>
</comment>
<keyword evidence="13" id="KW-0472">Membrane</keyword>
<dbReference type="GO" id="GO:0020037">
    <property type="term" value="F:heme binding"/>
    <property type="evidence" value="ECO:0007669"/>
    <property type="project" value="InterPro"/>
</dbReference>
<dbReference type="PANTHER" id="PTHR24291:SF189">
    <property type="entry name" value="CYTOCHROME P450 4C3-RELATED"/>
    <property type="match status" value="1"/>
</dbReference>
<protein>
    <submittedName>
        <fullName evidence="14">CSON003552 protein</fullName>
    </submittedName>
</protein>
<comment type="function">
    <text evidence="2">May be involved in the metabolism of insect hormones and in the breakdown of synthetic insecticides.</text>
</comment>
<dbReference type="VEuPathDB" id="VectorBase:CSON003552"/>
<evidence type="ECO:0000256" key="13">
    <source>
        <dbReference type="ARBA" id="ARBA00023136"/>
    </source>
</evidence>
<keyword evidence="9" id="KW-0492">Microsome</keyword>
<dbReference type="EMBL" id="UFQT01001661">
    <property type="protein sequence ID" value="SSX31340.1"/>
    <property type="molecule type" value="Genomic_DNA"/>
</dbReference>
<keyword evidence="12" id="KW-0503">Monooxygenase</keyword>
<dbReference type="InterPro" id="IPR036396">
    <property type="entry name" value="Cyt_P450_sf"/>
</dbReference>
<name>A0A336MMV2_CULSO</name>
<keyword evidence="7" id="KW-0479">Metal-binding</keyword>
<dbReference type="Gene3D" id="1.10.630.10">
    <property type="entry name" value="Cytochrome P450"/>
    <property type="match status" value="1"/>
</dbReference>
<gene>
    <name evidence="14" type="primary">CSON003552</name>
</gene>
<dbReference type="PANTHER" id="PTHR24291">
    <property type="entry name" value="CYTOCHROME P450 FAMILY 4"/>
    <property type="match status" value="1"/>
</dbReference>
<organism evidence="14">
    <name type="scientific">Culicoides sonorensis</name>
    <name type="common">Biting midge</name>
    <dbReference type="NCBI Taxonomy" id="179676"/>
    <lineage>
        <taxon>Eukaryota</taxon>
        <taxon>Metazoa</taxon>
        <taxon>Ecdysozoa</taxon>
        <taxon>Arthropoda</taxon>
        <taxon>Hexapoda</taxon>
        <taxon>Insecta</taxon>
        <taxon>Pterygota</taxon>
        <taxon>Neoptera</taxon>
        <taxon>Endopterygota</taxon>
        <taxon>Diptera</taxon>
        <taxon>Nematocera</taxon>
        <taxon>Chironomoidea</taxon>
        <taxon>Ceratopogonidae</taxon>
        <taxon>Ceratopogoninae</taxon>
        <taxon>Culicoides</taxon>
        <taxon>Monoculicoides</taxon>
    </lineage>
</organism>
<comment type="similarity">
    <text evidence="5">Belongs to the cytochrome P450 family.</text>
</comment>
<evidence type="ECO:0000256" key="6">
    <source>
        <dbReference type="ARBA" id="ARBA00022617"/>
    </source>
</evidence>
<dbReference type="AlphaFoldDB" id="A0A336MMV2"/>
<evidence type="ECO:0000256" key="12">
    <source>
        <dbReference type="ARBA" id="ARBA00023033"/>
    </source>
</evidence>
<dbReference type="GO" id="GO:0016705">
    <property type="term" value="F:oxidoreductase activity, acting on paired donors, with incorporation or reduction of molecular oxygen"/>
    <property type="evidence" value="ECO:0007669"/>
    <property type="project" value="InterPro"/>
</dbReference>
<proteinExistence type="inferred from homology"/>
<evidence type="ECO:0000313" key="14">
    <source>
        <dbReference type="EMBL" id="SSX31340.1"/>
    </source>
</evidence>
<comment type="cofactor">
    <cofactor evidence="1">
        <name>heme</name>
        <dbReference type="ChEBI" id="CHEBI:30413"/>
    </cofactor>
</comment>
<evidence type="ECO:0000256" key="3">
    <source>
        <dbReference type="ARBA" id="ARBA00004174"/>
    </source>
</evidence>
<dbReference type="Pfam" id="PF00067">
    <property type="entry name" value="p450"/>
    <property type="match status" value="1"/>
</dbReference>
<evidence type="ECO:0000256" key="11">
    <source>
        <dbReference type="ARBA" id="ARBA00023004"/>
    </source>
</evidence>
<accession>A0A336MMV2</accession>
<evidence type="ECO:0000256" key="10">
    <source>
        <dbReference type="ARBA" id="ARBA00023002"/>
    </source>
</evidence>
<keyword evidence="8" id="KW-0256">Endoplasmic reticulum</keyword>
<dbReference type="GO" id="GO:0005789">
    <property type="term" value="C:endoplasmic reticulum membrane"/>
    <property type="evidence" value="ECO:0007669"/>
    <property type="project" value="UniProtKB-SubCell"/>
</dbReference>
<evidence type="ECO:0000256" key="4">
    <source>
        <dbReference type="ARBA" id="ARBA00004406"/>
    </source>
</evidence>